<dbReference type="InParanoid" id="Q22RC2"/>
<dbReference type="GO" id="GO:0005829">
    <property type="term" value="C:cytosol"/>
    <property type="evidence" value="ECO:0007669"/>
    <property type="project" value="TreeGrafter"/>
</dbReference>
<dbReference type="AlphaFoldDB" id="Q22RC2"/>
<dbReference type="SUPFAM" id="SSF51206">
    <property type="entry name" value="cAMP-binding domain-like"/>
    <property type="match status" value="2"/>
</dbReference>
<proteinExistence type="predicted"/>
<dbReference type="GeneID" id="7826894"/>
<evidence type="ECO:0000259" key="2">
    <source>
        <dbReference type="PROSITE" id="PS50042"/>
    </source>
</evidence>
<dbReference type="InterPro" id="IPR000595">
    <property type="entry name" value="cNMP-bd_dom"/>
</dbReference>
<gene>
    <name evidence="3" type="ORF">TTHERM_00019630</name>
</gene>
<feature type="region of interest" description="Disordered" evidence="1">
    <location>
        <begin position="841"/>
        <end position="893"/>
    </location>
</feature>
<protein>
    <submittedName>
        <fullName evidence="3">Cyclic nucleotide-binding domain protein</fullName>
    </submittedName>
</protein>
<accession>Q22RC2</accession>
<sequence length="1117" mass="130210">MDDPQQDVDAQTIFIKKKLFSSAFGSPVSQRNSLVQFYSISQQNYQQNNQMDTIRQLFNRPAEAILEKFNQKKLGSISIIKRDSVYKVNSSAANDFSKDYSIEISKNNIFPSPDNNYLEMILLKQPQQRKIKELEFVQECLKQLEIFQSWHENQSMQCSDSATIEQQLEEEYQNLLIYKYINYRSYTKYECIFNQDEPSRECFTIFKGQALVLQKAHSKKDQKSEFQILQILHLYDISREEYDKISELFPHQIITGKIKEGRLFGEIELYFKEPRAMTVLCISDHMGVGYFDLKSFKLTLQAQVNRQKDMLLEFFKKMSLFKGVQENYLKILVSKCEVVKKNIKALVYKQNDPIDYVYFIISGEVELTHVVNSVKLNNLSKSRDNSTDKAMKSFEKSYHQVQNQESEDFYDIEKDIIANVKEAIQLNMFYKPQKRIIQNNTNNLDNQIEKHLKQLQYLAEEKQYNYINAKNNTKSKISTILGQYEIFGEQLEDYEKRNNTAKIISSSVKLARIKSSVFFDIIVNQFSKLYPQIDIIKALQIKNKQFQKHKEQKMIPRDQILVMIQTQQKIEIQNDQYKKYEAEVSSTSLQAVLENIFQQKKLSTNKKKKEIKNDKNNMNNMCQQQDNNYSSQKNFRTRVLSSHNQQDSDQDSLNPSSPVSTAFSTQKVSYDEVKDYKFKLLNQQTGGESKSSNKLFNNQRDQPSSFTPVDITFDKNVIRGHTSQSKQRGSLSSFSSAFNNSINQTNITQNQLSSKITNQETNSNFLMSNSTNGLSSPKSSKISQRPYSKSTQFYSKSATNKDSIKFDFSSLQVKKSLLQIPTSPLNINIQHQDNNQNIVQSSSEFPKDKSDNNKSYKIKLNPTRRSKSNPHSSNSNVGEINQQQQQQQQQKLNEVQNISNKNSNIFDVLYPNIVNQVNRQIGVLKSCQQLSHADPKLTQVRKPCINTLHFNTSKEREINQNLNSPNDKKVQINQTKTLGRFFTPQKASEKLMKSKEIGLDPLTQQQEQEKQAEKQDIELLSQQMCITYKHLRLDKMFPKSQQTKKAQQYFKESANEFKAKINFDKMQIKIKNQPVSYIDYIEQKFILTPQKHTEDNKDNKDNNNHLDNFNFIQKNIS</sequence>
<dbReference type="InterPro" id="IPR050503">
    <property type="entry name" value="cAMP-dep_PK_reg_su-like"/>
</dbReference>
<dbReference type="PANTHER" id="PTHR11635">
    <property type="entry name" value="CAMP-DEPENDENT PROTEIN KINASE REGULATORY CHAIN"/>
    <property type="match status" value="1"/>
</dbReference>
<feature type="domain" description="Cyclic nucleotide-binding" evidence="2">
    <location>
        <begin position="177"/>
        <end position="317"/>
    </location>
</feature>
<dbReference type="PANTHER" id="PTHR11635:SF152">
    <property type="entry name" value="CAMP-DEPENDENT PROTEIN KINASE TYPE I REGULATORY SUBUNIT-RELATED"/>
    <property type="match status" value="1"/>
</dbReference>
<reference evidence="4" key="1">
    <citation type="journal article" date="2006" name="PLoS Biol.">
        <title>Macronuclear genome sequence of the ciliate Tetrahymena thermophila, a model eukaryote.</title>
        <authorList>
            <person name="Eisen J.A."/>
            <person name="Coyne R.S."/>
            <person name="Wu M."/>
            <person name="Wu D."/>
            <person name="Thiagarajan M."/>
            <person name="Wortman J.R."/>
            <person name="Badger J.H."/>
            <person name="Ren Q."/>
            <person name="Amedeo P."/>
            <person name="Jones K.M."/>
            <person name="Tallon L.J."/>
            <person name="Delcher A.L."/>
            <person name="Salzberg S.L."/>
            <person name="Silva J.C."/>
            <person name="Haas B.J."/>
            <person name="Majoros W.H."/>
            <person name="Farzad M."/>
            <person name="Carlton J.M."/>
            <person name="Smith R.K. Jr."/>
            <person name="Garg J."/>
            <person name="Pearlman R.E."/>
            <person name="Karrer K.M."/>
            <person name="Sun L."/>
            <person name="Manning G."/>
            <person name="Elde N.C."/>
            <person name="Turkewitz A.P."/>
            <person name="Asai D.J."/>
            <person name="Wilkes D.E."/>
            <person name="Wang Y."/>
            <person name="Cai H."/>
            <person name="Collins K."/>
            <person name="Stewart B.A."/>
            <person name="Lee S.R."/>
            <person name="Wilamowska K."/>
            <person name="Weinberg Z."/>
            <person name="Ruzzo W.L."/>
            <person name="Wloga D."/>
            <person name="Gaertig J."/>
            <person name="Frankel J."/>
            <person name="Tsao C.-C."/>
            <person name="Gorovsky M.A."/>
            <person name="Keeling P.J."/>
            <person name="Waller R.F."/>
            <person name="Patron N.J."/>
            <person name="Cherry J.M."/>
            <person name="Stover N.A."/>
            <person name="Krieger C.J."/>
            <person name="del Toro C."/>
            <person name="Ryder H.F."/>
            <person name="Williamson S.C."/>
            <person name="Barbeau R.A."/>
            <person name="Hamilton E.P."/>
            <person name="Orias E."/>
        </authorList>
    </citation>
    <scope>NUCLEOTIDE SEQUENCE [LARGE SCALE GENOMIC DNA]</scope>
    <source>
        <strain evidence="4">SB210</strain>
    </source>
</reference>
<feature type="region of interest" description="Disordered" evidence="1">
    <location>
        <begin position="684"/>
        <end position="709"/>
    </location>
</feature>
<dbReference type="Gene3D" id="2.60.120.10">
    <property type="entry name" value="Jelly Rolls"/>
    <property type="match status" value="2"/>
</dbReference>
<feature type="compositionally biased region" description="Polar residues" evidence="1">
    <location>
        <begin position="869"/>
        <end position="881"/>
    </location>
</feature>
<dbReference type="HOGENOM" id="CLU_282792_0_0_1"/>
<evidence type="ECO:0000256" key="1">
    <source>
        <dbReference type="SAM" id="MobiDB-lite"/>
    </source>
</evidence>
<feature type="compositionally biased region" description="Low complexity" evidence="1">
    <location>
        <begin position="640"/>
        <end position="658"/>
    </location>
</feature>
<dbReference type="InterPro" id="IPR014710">
    <property type="entry name" value="RmlC-like_jellyroll"/>
</dbReference>
<feature type="compositionally biased region" description="Basic and acidic residues" evidence="1">
    <location>
        <begin position="845"/>
        <end position="854"/>
    </location>
</feature>
<evidence type="ECO:0000313" key="4">
    <source>
        <dbReference type="Proteomes" id="UP000009168"/>
    </source>
</evidence>
<dbReference type="GO" id="GO:0005952">
    <property type="term" value="C:cAMP-dependent protein kinase complex"/>
    <property type="evidence" value="ECO:0007669"/>
    <property type="project" value="InterPro"/>
</dbReference>
<dbReference type="GO" id="GO:0004862">
    <property type="term" value="F:cAMP-dependent protein kinase inhibitor activity"/>
    <property type="evidence" value="ECO:0007669"/>
    <property type="project" value="TreeGrafter"/>
</dbReference>
<evidence type="ECO:0000313" key="3">
    <source>
        <dbReference type="EMBL" id="EAR88200.2"/>
    </source>
</evidence>
<dbReference type="GO" id="GO:0034236">
    <property type="term" value="F:protein kinase A catalytic subunit binding"/>
    <property type="evidence" value="ECO:0007669"/>
    <property type="project" value="TreeGrafter"/>
</dbReference>
<dbReference type="PROSITE" id="PS50042">
    <property type="entry name" value="CNMP_BINDING_3"/>
    <property type="match status" value="2"/>
</dbReference>
<dbReference type="EMBL" id="GG662845">
    <property type="protein sequence ID" value="EAR88200.2"/>
    <property type="molecule type" value="Genomic_DNA"/>
</dbReference>
<feature type="domain" description="Cyclic nucleotide-binding" evidence="2">
    <location>
        <begin position="320"/>
        <end position="368"/>
    </location>
</feature>
<feature type="region of interest" description="Disordered" evidence="1">
    <location>
        <begin position="763"/>
        <end position="796"/>
    </location>
</feature>
<feature type="compositionally biased region" description="Low complexity" evidence="1">
    <location>
        <begin position="616"/>
        <end position="628"/>
    </location>
</feature>
<dbReference type="RefSeq" id="XP_001008445.2">
    <property type="nucleotide sequence ID" value="XM_001008445.2"/>
</dbReference>
<dbReference type="KEGG" id="tet:TTHERM_00019630"/>
<organism evidence="3 4">
    <name type="scientific">Tetrahymena thermophila (strain SB210)</name>
    <dbReference type="NCBI Taxonomy" id="312017"/>
    <lineage>
        <taxon>Eukaryota</taxon>
        <taxon>Sar</taxon>
        <taxon>Alveolata</taxon>
        <taxon>Ciliophora</taxon>
        <taxon>Intramacronucleata</taxon>
        <taxon>Oligohymenophorea</taxon>
        <taxon>Hymenostomatida</taxon>
        <taxon>Tetrahymenina</taxon>
        <taxon>Tetrahymenidae</taxon>
        <taxon>Tetrahymena</taxon>
    </lineage>
</organism>
<dbReference type="InterPro" id="IPR018490">
    <property type="entry name" value="cNMP-bd_dom_sf"/>
</dbReference>
<feature type="compositionally biased region" description="Polar residues" evidence="1">
    <location>
        <begin position="684"/>
        <end position="707"/>
    </location>
</feature>
<keyword evidence="4" id="KW-1185">Reference proteome</keyword>
<feature type="region of interest" description="Disordered" evidence="1">
    <location>
        <begin position="604"/>
        <end position="665"/>
    </location>
</feature>
<dbReference type="GO" id="GO:0030552">
    <property type="term" value="F:cAMP binding"/>
    <property type="evidence" value="ECO:0007669"/>
    <property type="project" value="TreeGrafter"/>
</dbReference>
<dbReference type="Proteomes" id="UP000009168">
    <property type="component" value="Unassembled WGS sequence"/>
</dbReference>
<name>Q22RC2_TETTS</name>